<proteinExistence type="predicted"/>
<dbReference type="EMBL" id="UZAM01009202">
    <property type="protein sequence ID" value="VDP08136.1"/>
    <property type="molecule type" value="Genomic_DNA"/>
</dbReference>
<sequence length="270" mass="29549">MRTLILKLGCGCQSKRLETEECDEEQARVAELISRRRRDEMISGVVAEDMFGDGRTGGRLGERMLCGIALTTNKSVGHWPCLLCTPLSGGQNGVVTRSSRQPATSPPPRLTSTLEDGQQSVTIDAEVPRSPPAVFLDDQRHVHIEREASDRITCGNSHHWQTIGPYYPEANMSSQPKPAFVPGLSGEGVIPFHGLFAHSIIRREYIEITCADQVALVWFDLAFKRQCCRRSSSIQCSSADLGVSGLPTIVNVPLVGACQTDRLHPTILPS</sequence>
<evidence type="ECO:0000313" key="4">
    <source>
        <dbReference type="WBParaSite" id="SBAD_0000595401-mRNA-1"/>
    </source>
</evidence>
<evidence type="ECO:0000313" key="3">
    <source>
        <dbReference type="Proteomes" id="UP000270296"/>
    </source>
</evidence>
<gene>
    <name evidence="2" type="ORF">SBAD_LOCUS5728</name>
</gene>
<reference evidence="2 3" key="2">
    <citation type="submission" date="2018-11" db="EMBL/GenBank/DDBJ databases">
        <authorList>
            <consortium name="Pathogen Informatics"/>
        </authorList>
    </citation>
    <scope>NUCLEOTIDE SEQUENCE [LARGE SCALE GENOMIC DNA]</scope>
</reference>
<keyword evidence="3" id="KW-1185">Reference proteome</keyword>
<accession>A0A183IQ31</accession>
<dbReference type="WBParaSite" id="SBAD_0000595401-mRNA-1">
    <property type="protein sequence ID" value="SBAD_0000595401-mRNA-1"/>
    <property type="gene ID" value="SBAD_0000595401"/>
</dbReference>
<feature type="region of interest" description="Disordered" evidence="1">
    <location>
        <begin position="93"/>
        <end position="118"/>
    </location>
</feature>
<dbReference type="AlphaFoldDB" id="A0A183IQ31"/>
<evidence type="ECO:0000256" key="1">
    <source>
        <dbReference type="SAM" id="MobiDB-lite"/>
    </source>
</evidence>
<protein>
    <submittedName>
        <fullName evidence="2 4">Uncharacterized protein</fullName>
    </submittedName>
</protein>
<feature type="compositionally biased region" description="Polar residues" evidence="1">
    <location>
        <begin position="93"/>
        <end position="103"/>
    </location>
</feature>
<name>A0A183IQ31_9BILA</name>
<organism evidence="4">
    <name type="scientific">Soboliphyme baturini</name>
    <dbReference type="NCBI Taxonomy" id="241478"/>
    <lineage>
        <taxon>Eukaryota</taxon>
        <taxon>Metazoa</taxon>
        <taxon>Ecdysozoa</taxon>
        <taxon>Nematoda</taxon>
        <taxon>Enoplea</taxon>
        <taxon>Dorylaimia</taxon>
        <taxon>Dioctophymatida</taxon>
        <taxon>Dioctophymatoidea</taxon>
        <taxon>Soboliphymatidae</taxon>
        <taxon>Soboliphyme</taxon>
    </lineage>
</organism>
<reference evidence="4" key="1">
    <citation type="submission" date="2016-06" db="UniProtKB">
        <authorList>
            <consortium name="WormBaseParasite"/>
        </authorList>
    </citation>
    <scope>IDENTIFICATION</scope>
</reference>
<evidence type="ECO:0000313" key="2">
    <source>
        <dbReference type="EMBL" id="VDP08136.1"/>
    </source>
</evidence>
<dbReference type="Proteomes" id="UP000270296">
    <property type="component" value="Unassembled WGS sequence"/>
</dbReference>